<keyword evidence="3 8" id="KW-0812">Transmembrane</keyword>
<dbReference type="RefSeq" id="XP_055895774.1">
    <property type="nucleotide sequence ID" value="XM_056039799.1"/>
</dbReference>
<evidence type="ECO:0000256" key="4">
    <source>
        <dbReference type="ARBA" id="ARBA00022989"/>
    </source>
</evidence>
<dbReference type="Pfam" id="PF02535">
    <property type="entry name" value="Zip"/>
    <property type="match status" value="1"/>
</dbReference>
<name>A0A9W3B8K9_BIOGL</name>
<comment type="similarity">
    <text evidence="6">Belongs to the ZIP transporter (TC 2.A.5) family. KE4/Catsup subfamily.</text>
</comment>
<keyword evidence="4 8" id="KW-1133">Transmembrane helix</keyword>
<dbReference type="AlphaFoldDB" id="A0A9W3B8K9"/>
<feature type="compositionally biased region" description="Basic residues" evidence="7">
    <location>
        <begin position="71"/>
        <end position="81"/>
    </location>
</feature>
<feature type="transmembrane region" description="Helical" evidence="8">
    <location>
        <begin position="259"/>
        <end position="275"/>
    </location>
</feature>
<comment type="subcellular location">
    <subcellularLocation>
        <location evidence="1">Membrane</location>
        <topology evidence="1">Multi-pass membrane protein</topology>
    </subcellularLocation>
</comment>
<feature type="transmembrane region" description="Helical" evidence="8">
    <location>
        <begin position="411"/>
        <end position="430"/>
    </location>
</feature>
<feature type="region of interest" description="Disordered" evidence="7">
    <location>
        <begin position="33"/>
        <end position="145"/>
    </location>
</feature>
<accession>A0A9W3B8K9</accession>
<dbReference type="InterPro" id="IPR003689">
    <property type="entry name" value="ZIP"/>
</dbReference>
<dbReference type="GO" id="GO:0005385">
    <property type="term" value="F:zinc ion transmembrane transporter activity"/>
    <property type="evidence" value="ECO:0007669"/>
    <property type="project" value="TreeGrafter"/>
</dbReference>
<evidence type="ECO:0000256" key="2">
    <source>
        <dbReference type="ARBA" id="ARBA00022448"/>
    </source>
</evidence>
<evidence type="ECO:0000256" key="1">
    <source>
        <dbReference type="ARBA" id="ARBA00004141"/>
    </source>
</evidence>
<dbReference type="OrthoDB" id="200954at2759"/>
<evidence type="ECO:0000256" key="8">
    <source>
        <dbReference type="SAM" id="Phobius"/>
    </source>
</evidence>
<feature type="compositionally biased region" description="Basic residues" evidence="7">
    <location>
        <begin position="114"/>
        <end position="132"/>
    </location>
</feature>
<evidence type="ECO:0000313" key="11">
    <source>
        <dbReference type="RefSeq" id="XP_055895774.1"/>
    </source>
</evidence>
<organism evidence="10 11">
    <name type="scientific">Biomphalaria glabrata</name>
    <name type="common">Bloodfluke planorb</name>
    <name type="synonym">Freshwater snail</name>
    <dbReference type="NCBI Taxonomy" id="6526"/>
    <lineage>
        <taxon>Eukaryota</taxon>
        <taxon>Metazoa</taxon>
        <taxon>Spiralia</taxon>
        <taxon>Lophotrochozoa</taxon>
        <taxon>Mollusca</taxon>
        <taxon>Gastropoda</taxon>
        <taxon>Heterobranchia</taxon>
        <taxon>Euthyneura</taxon>
        <taxon>Panpulmonata</taxon>
        <taxon>Hygrophila</taxon>
        <taxon>Lymnaeoidea</taxon>
        <taxon>Planorbidae</taxon>
        <taxon>Biomphalaria</taxon>
    </lineage>
</organism>
<evidence type="ECO:0000256" key="7">
    <source>
        <dbReference type="SAM" id="MobiDB-lite"/>
    </source>
</evidence>
<dbReference type="PANTHER" id="PTHR16950">
    <property type="entry name" value="ZINC TRANSPORTER SLC39A7 HISTIDINE-RICH MEMBRANE PROTEIN KE4"/>
    <property type="match status" value="1"/>
</dbReference>
<feature type="compositionally biased region" description="Basic and acidic residues" evidence="7">
    <location>
        <begin position="236"/>
        <end position="254"/>
    </location>
</feature>
<keyword evidence="2" id="KW-0813">Transport</keyword>
<feature type="compositionally biased region" description="Basic and acidic residues" evidence="7">
    <location>
        <begin position="133"/>
        <end position="145"/>
    </location>
</feature>
<gene>
    <name evidence="11" type="primary">LOC106070941</name>
</gene>
<keyword evidence="9" id="KW-0732">Signal</keyword>
<dbReference type="OMA" id="IWLHSIG"/>
<keyword evidence="5 8" id="KW-0472">Membrane</keyword>
<protein>
    <submittedName>
        <fullName evidence="11">Zinc transporter zipt-7.2-like</fullName>
    </submittedName>
</protein>
<feature type="region of interest" description="Disordered" evidence="7">
    <location>
        <begin position="286"/>
        <end position="337"/>
    </location>
</feature>
<dbReference type="Proteomes" id="UP001165740">
    <property type="component" value="Chromosome 9"/>
</dbReference>
<evidence type="ECO:0000256" key="9">
    <source>
        <dbReference type="SAM" id="SignalP"/>
    </source>
</evidence>
<evidence type="ECO:0000256" key="3">
    <source>
        <dbReference type="ARBA" id="ARBA00022692"/>
    </source>
</evidence>
<sequence length="491" mass="52674">MAASTKTLCKSCPGLFLFCILGVFIINSVNSHGHGHDHGHAHDHEPEQPPSFKYSREANTKPPKAPEKPSHHGHSHDHHGHSHEPHGHAHEHPSQRHGHSHGDHGHAHSDHGHAHDHHHGHAHDHHHGHSHGSHQDDTSHSHDTNIHLKKEKKSADNLNSAGEEHVNAPPSGIWLKAIGATLLISAAPVLILLVIPLQNANEHQQLLKVLLSFASGGLLGDAFLHLIPHAISPHSHGPDEHGHSHSGHSHSEKGHGHEMVVGLWVLTGIVAFLMVEKFVRFVKGDDGHHGHSHGPPASQQKKAVDKSASTKGKGKEKVSDDEDNKSDSRSKKGASVPVKKGSDIKVAGYLNLAADFAHNFTDGLAIGASFLAGQNIGIITTATIFLHEIPHEIGDFAILVQSGCSKRKAMLLQLTTAVGAMLGTLCSLSMEGIGEAATAWILPFTAGGFIYIATVSVIPELLEDTKIVQSITEIIALLVGVYMMVIIADYE</sequence>
<feature type="transmembrane region" description="Helical" evidence="8">
    <location>
        <begin position="470"/>
        <end position="488"/>
    </location>
</feature>
<evidence type="ECO:0000256" key="6">
    <source>
        <dbReference type="ARBA" id="ARBA00038485"/>
    </source>
</evidence>
<feature type="compositionally biased region" description="Basic and acidic residues" evidence="7">
    <location>
        <begin position="82"/>
        <end position="113"/>
    </location>
</feature>
<proteinExistence type="inferred from homology"/>
<keyword evidence="10" id="KW-1185">Reference proteome</keyword>
<feature type="transmembrane region" description="Helical" evidence="8">
    <location>
        <begin position="209"/>
        <end position="231"/>
    </location>
</feature>
<feature type="transmembrane region" description="Helical" evidence="8">
    <location>
        <begin position="173"/>
        <end position="197"/>
    </location>
</feature>
<feature type="compositionally biased region" description="Basic and acidic residues" evidence="7">
    <location>
        <begin position="34"/>
        <end position="47"/>
    </location>
</feature>
<dbReference type="PANTHER" id="PTHR16950:SF25">
    <property type="entry name" value="ZINC TRANSPORTER SLC39A7"/>
    <property type="match status" value="1"/>
</dbReference>
<feature type="signal peptide" evidence="9">
    <location>
        <begin position="1"/>
        <end position="31"/>
    </location>
</feature>
<dbReference type="GO" id="GO:0016020">
    <property type="term" value="C:membrane"/>
    <property type="evidence" value="ECO:0007669"/>
    <property type="project" value="UniProtKB-SubCell"/>
</dbReference>
<dbReference type="GeneID" id="106070941"/>
<evidence type="ECO:0000256" key="5">
    <source>
        <dbReference type="ARBA" id="ARBA00023136"/>
    </source>
</evidence>
<feature type="transmembrane region" description="Helical" evidence="8">
    <location>
        <begin position="436"/>
        <end position="458"/>
    </location>
</feature>
<dbReference type="GO" id="GO:0006882">
    <property type="term" value="P:intracellular zinc ion homeostasis"/>
    <property type="evidence" value="ECO:0007669"/>
    <property type="project" value="TreeGrafter"/>
</dbReference>
<feature type="region of interest" description="Disordered" evidence="7">
    <location>
        <begin position="234"/>
        <end position="254"/>
    </location>
</feature>
<reference evidence="11" key="1">
    <citation type="submission" date="2025-08" db="UniProtKB">
        <authorList>
            <consortium name="RefSeq"/>
        </authorList>
    </citation>
    <scope>IDENTIFICATION</scope>
</reference>
<feature type="chain" id="PRO_5040807858" evidence="9">
    <location>
        <begin position="32"/>
        <end position="491"/>
    </location>
</feature>
<feature type="compositionally biased region" description="Basic and acidic residues" evidence="7">
    <location>
        <begin position="54"/>
        <end position="70"/>
    </location>
</feature>
<evidence type="ECO:0000313" key="10">
    <source>
        <dbReference type="Proteomes" id="UP001165740"/>
    </source>
</evidence>